<dbReference type="PANTHER" id="PTHR43877">
    <property type="entry name" value="AMINOALKYLPHOSPHONATE N-ACETYLTRANSFERASE-RELATED-RELATED"/>
    <property type="match status" value="1"/>
</dbReference>
<proteinExistence type="predicted"/>
<protein>
    <submittedName>
        <fullName evidence="4">GCN5 family acetyltransferase</fullName>
    </submittedName>
</protein>
<dbReference type="CDD" id="cd04301">
    <property type="entry name" value="NAT_SF"/>
    <property type="match status" value="1"/>
</dbReference>
<dbReference type="STRING" id="1538553.JT25_017380"/>
<dbReference type="KEGG" id="mdn:JT25_017380"/>
<dbReference type="EMBL" id="CP014476">
    <property type="protein sequence ID" value="AMK78234.1"/>
    <property type="molecule type" value="Genomic_DNA"/>
</dbReference>
<dbReference type="GO" id="GO:0016747">
    <property type="term" value="F:acyltransferase activity, transferring groups other than amino-acyl groups"/>
    <property type="evidence" value="ECO:0007669"/>
    <property type="project" value="InterPro"/>
</dbReference>
<keyword evidence="5" id="KW-1185">Reference proteome</keyword>
<keyword evidence="2" id="KW-0012">Acyltransferase</keyword>
<organism evidence="4 5">
    <name type="scientific">Methylomonas denitrificans</name>
    <dbReference type="NCBI Taxonomy" id="1538553"/>
    <lineage>
        <taxon>Bacteria</taxon>
        <taxon>Pseudomonadati</taxon>
        <taxon>Pseudomonadota</taxon>
        <taxon>Gammaproteobacteria</taxon>
        <taxon>Methylococcales</taxon>
        <taxon>Methylococcaceae</taxon>
        <taxon>Methylomonas</taxon>
    </lineage>
</organism>
<accession>A0A126T8Y7</accession>
<feature type="domain" description="N-acetyltransferase" evidence="3">
    <location>
        <begin position="6"/>
        <end position="144"/>
    </location>
</feature>
<name>A0A126T8Y7_9GAMM</name>
<dbReference type="InterPro" id="IPR016181">
    <property type="entry name" value="Acyl_CoA_acyltransferase"/>
</dbReference>
<dbReference type="Proteomes" id="UP000030512">
    <property type="component" value="Chromosome"/>
</dbReference>
<dbReference type="PROSITE" id="PS51186">
    <property type="entry name" value="GNAT"/>
    <property type="match status" value="1"/>
</dbReference>
<evidence type="ECO:0000313" key="4">
    <source>
        <dbReference type="EMBL" id="AMK78234.1"/>
    </source>
</evidence>
<reference evidence="4 5" key="1">
    <citation type="journal article" date="2015" name="Environ. Microbiol.">
        <title>Methane oxidation coupled to nitrate reduction under hypoxia by the Gammaproteobacterium Methylomonas denitrificans, sp. nov. type strain FJG1.</title>
        <authorList>
            <person name="Kits K.D."/>
            <person name="Klotz M.G."/>
            <person name="Stein L.Y."/>
        </authorList>
    </citation>
    <scope>NUCLEOTIDE SEQUENCE [LARGE SCALE GENOMIC DNA]</scope>
    <source>
        <strain evidence="4 5">FJG1</strain>
    </source>
</reference>
<evidence type="ECO:0000313" key="5">
    <source>
        <dbReference type="Proteomes" id="UP000030512"/>
    </source>
</evidence>
<evidence type="ECO:0000256" key="2">
    <source>
        <dbReference type="ARBA" id="ARBA00023315"/>
    </source>
</evidence>
<keyword evidence="1 4" id="KW-0808">Transferase</keyword>
<dbReference type="OrthoDB" id="9796171at2"/>
<evidence type="ECO:0000256" key="1">
    <source>
        <dbReference type="ARBA" id="ARBA00022679"/>
    </source>
</evidence>
<dbReference type="Gene3D" id="3.40.630.30">
    <property type="match status" value="1"/>
</dbReference>
<dbReference type="InterPro" id="IPR050832">
    <property type="entry name" value="Bact_Acetyltransf"/>
</dbReference>
<sequence>MQIANCYLEPASYAVDFEDIRYVRNLVFVVEQQIPLEVEFDELDPDCHHFLVRDLDYRPIATCRLSLEGKVGRMAVLREWRGQGVGESLLRATIDKARNLGLTSIIASAQLTALGFYQKFGFAAEGEVFGEAGIPHQAIRLMLQPREQTVRSIPQVQEVAVEAVRLETIESTLVAIRELIMAARRQIYIYSRDLDYALYGQKDIAESLKQFALGNRNASVQIIVQDPTSLRNQVHPVVELAQRLPSYFLIRVPDEAEDLQYASAFVANDSDGYLFRLLGNRYEGHWSPSLPARNRPLCEEFERVWQRSSACAEFRALSL</sequence>
<evidence type="ECO:0000259" key="3">
    <source>
        <dbReference type="PROSITE" id="PS51186"/>
    </source>
</evidence>
<dbReference type="Pfam" id="PF13673">
    <property type="entry name" value="Acetyltransf_10"/>
    <property type="match status" value="1"/>
</dbReference>
<dbReference type="InterPro" id="IPR057691">
    <property type="entry name" value="DUF7931"/>
</dbReference>
<dbReference type="SUPFAM" id="SSF55729">
    <property type="entry name" value="Acyl-CoA N-acyltransferases (Nat)"/>
    <property type="match status" value="1"/>
</dbReference>
<dbReference type="Pfam" id="PF25559">
    <property type="entry name" value="DUF7931"/>
    <property type="match status" value="1"/>
</dbReference>
<dbReference type="InterPro" id="IPR000182">
    <property type="entry name" value="GNAT_dom"/>
</dbReference>
<dbReference type="AlphaFoldDB" id="A0A126T8Y7"/>
<gene>
    <name evidence="4" type="ORF">JT25_017380</name>
</gene>